<feature type="region of interest" description="Disordered" evidence="1">
    <location>
        <begin position="96"/>
        <end position="117"/>
    </location>
</feature>
<evidence type="ECO:0000256" key="1">
    <source>
        <dbReference type="SAM" id="MobiDB-lite"/>
    </source>
</evidence>
<evidence type="ECO:0000313" key="2">
    <source>
        <dbReference type="EMBL" id="KAH7982868.1"/>
    </source>
</evidence>
<dbReference type="AlphaFoldDB" id="A0A9D4QHE4"/>
<proteinExistence type="predicted"/>
<name>A0A9D4QHE4_RHISA</name>
<dbReference type="EMBL" id="JABSTV010001245">
    <property type="protein sequence ID" value="KAH7982868.1"/>
    <property type="molecule type" value="Genomic_DNA"/>
</dbReference>
<protein>
    <submittedName>
        <fullName evidence="2">Uncharacterized protein</fullName>
    </submittedName>
</protein>
<reference evidence="2" key="2">
    <citation type="submission" date="2021-09" db="EMBL/GenBank/DDBJ databases">
        <authorList>
            <person name="Jia N."/>
            <person name="Wang J."/>
            <person name="Shi W."/>
            <person name="Du L."/>
            <person name="Sun Y."/>
            <person name="Zhan W."/>
            <person name="Jiang J."/>
            <person name="Wang Q."/>
            <person name="Zhang B."/>
            <person name="Ji P."/>
            <person name="Sakyi L.B."/>
            <person name="Cui X."/>
            <person name="Yuan T."/>
            <person name="Jiang B."/>
            <person name="Yang W."/>
            <person name="Lam T.T.-Y."/>
            <person name="Chang Q."/>
            <person name="Ding S."/>
            <person name="Wang X."/>
            <person name="Zhu J."/>
            <person name="Ruan X."/>
            <person name="Zhao L."/>
            <person name="Wei J."/>
            <person name="Que T."/>
            <person name="Du C."/>
            <person name="Cheng J."/>
            <person name="Dai P."/>
            <person name="Han X."/>
            <person name="Huang E."/>
            <person name="Gao Y."/>
            <person name="Liu J."/>
            <person name="Shao H."/>
            <person name="Ye R."/>
            <person name="Li L."/>
            <person name="Wei W."/>
            <person name="Wang X."/>
            <person name="Wang C."/>
            <person name="Huo Q."/>
            <person name="Li W."/>
            <person name="Guo W."/>
            <person name="Chen H."/>
            <person name="Chen S."/>
            <person name="Zhou L."/>
            <person name="Zhou L."/>
            <person name="Ni X."/>
            <person name="Tian J."/>
            <person name="Zhou Y."/>
            <person name="Sheng Y."/>
            <person name="Liu T."/>
            <person name="Pan Y."/>
            <person name="Xia L."/>
            <person name="Li J."/>
            <person name="Zhao F."/>
            <person name="Cao W."/>
        </authorList>
    </citation>
    <scope>NUCLEOTIDE SEQUENCE</scope>
    <source>
        <strain evidence="2">Rsan-2018</strain>
        <tissue evidence="2">Larvae</tissue>
    </source>
</reference>
<feature type="region of interest" description="Disordered" evidence="1">
    <location>
        <begin position="29"/>
        <end position="52"/>
    </location>
</feature>
<keyword evidence="3" id="KW-1185">Reference proteome</keyword>
<sequence>MATAAITNAHEQMINGSARLWSKVSDFGAESSTQAFPTPSSSNPDDDQSNDDQACSYLYEAVYRIVGQELDGDFETFVLSDAAAPVVAPATDAEIIDTVGGPDEDEKPAEEEPREVPTMVQTREYLRLL</sequence>
<accession>A0A9D4QHE4</accession>
<dbReference type="Proteomes" id="UP000821837">
    <property type="component" value="Chromosome 1"/>
</dbReference>
<gene>
    <name evidence="2" type="ORF">HPB52_007847</name>
</gene>
<evidence type="ECO:0000313" key="3">
    <source>
        <dbReference type="Proteomes" id="UP000821837"/>
    </source>
</evidence>
<organism evidence="2 3">
    <name type="scientific">Rhipicephalus sanguineus</name>
    <name type="common">Brown dog tick</name>
    <name type="synonym">Ixodes sanguineus</name>
    <dbReference type="NCBI Taxonomy" id="34632"/>
    <lineage>
        <taxon>Eukaryota</taxon>
        <taxon>Metazoa</taxon>
        <taxon>Ecdysozoa</taxon>
        <taxon>Arthropoda</taxon>
        <taxon>Chelicerata</taxon>
        <taxon>Arachnida</taxon>
        <taxon>Acari</taxon>
        <taxon>Parasitiformes</taxon>
        <taxon>Ixodida</taxon>
        <taxon>Ixodoidea</taxon>
        <taxon>Ixodidae</taxon>
        <taxon>Rhipicephalinae</taxon>
        <taxon>Rhipicephalus</taxon>
        <taxon>Rhipicephalus</taxon>
    </lineage>
</organism>
<comment type="caution">
    <text evidence="2">The sequence shown here is derived from an EMBL/GenBank/DDBJ whole genome shotgun (WGS) entry which is preliminary data.</text>
</comment>
<reference evidence="2" key="1">
    <citation type="journal article" date="2020" name="Cell">
        <title>Large-Scale Comparative Analyses of Tick Genomes Elucidate Their Genetic Diversity and Vector Capacities.</title>
        <authorList>
            <consortium name="Tick Genome and Microbiome Consortium (TIGMIC)"/>
            <person name="Jia N."/>
            <person name="Wang J."/>
            <person name="Shi W."/>
            <person name="Du L."/>
            <person name="Sun Y."/>
            <person name="Zhan W."/>
            <person name="Jiang J.F."/>
            <person name="Wang Q."/>
            <person name="Zhang B."/>
            <person name="Ji P."/>
            <person name="Bell-Sakyi L."/>
            <person name="Cui X.M."/>
            <person name="Yuan T.T."/>
            <person name="Jiang B.G."/>
            <person name="Yang W.F."/>
            <person name="Lam T.T."/>
            <person name="Chang Q.C."/>
            <person name="Ding S.J."/>
            <person name="Wang X.J."/>
            <person name="Zhu J.G."/>
            <person name="Ruan X.D."/>
            <person name="Zhao L."/>
            <person name="Wei J.T."/>
            <person name="Ye R.Z."/>
            <person name="Que T.C."/>
            <person name="Du C.H."/>
            <person name="Zhou Y.H."/>
            <person name="Cheng J.X."/>
            <person name="Dai P.F."/>
            <person name="Guo W.B."/>
            <person name="Han X.H."/>
            <person name="Huang E.J."/>
            <person name="Li L.F."/>
            <person name="Wei W."/>
            <person name="Gao Y.C."/>
            <person name="Liu J.Z."/>
            <person name="Shao H.Z."/>
            <person name="Wang X."/>
            <person name="Wang C.C."/>
            <person name="Yang T.C."/>
            <person name="Huo Q.B."/>
            <person name="Li W."/>
            <person name="Chen H.Y."/>
            <person name="Chen S.E."/>
            <person name="Zhou L.G."/>
            <person name="Ni X.B."/>
            <person name="Tian J.H."/>
            <person name="Sheng Y."/>
            <person name="Liu T."/>
            <person name="Pan Y.S."/>
            <person name="Xia L.Y."/>
            <person name="Li J."/>
            <person name="Zhao F."/>
            <person name="Cao W.C."/>
        </authorList>
    </citation>
    <scope>NUCLEOTIDE SEQUENCE</scope>
    <source>
        <strain evidence="2">Rsan-2018</strain>
    </source>
</reference>